<reference evidence="2" key="1">
    <citation type="submission" date="2019-03" db="EMBL/GenBank/DDBJ databases">
        <title>Single cell metagenomics reveals metabolic interactions within the superorganism composed of flagellate Streblomastix strix and complex community of Bacteroidetes bacteria on its surface.</title>
        <authorList>
            <person name="Treitli S.C."/>
            <person name="Kolisko M."/>
            <person name="Husnik F."/>
            <person name="Keeling P."/>
            <person name="Hampl V."/>
        </authorList>
    </citation>
    <scope>NUCLEOTIDE SEQUENCE</scope>
    <source>
        <strain evidence="2">STM</strain>
    </source>
</reference>
<dbReference type="GO" id="GO:0004115">
    <property type="term" value="F:3',5'-cyclic-AMP phosphodiesterase activity"/>
    <property type="evidence" value="ECO:0007669"/>
    <property type="project" value="UniProtKB-EC"/>
</dbReference>
<keyword evidence="2" id="KW-0378">Hydrolase</keyword>
<dbReference type="AlphaFoldDB" id="A0A5J4QTU6"/>
<organism evidence="2">
    <name type="scientific">termite gut metagenome</name>
    <dbReference type="NCBI Taxonomy" id="433724"/>
    <lineage>
        <taxon>unclassified sequences</taxon>
        <taxon>metagenomes</taxon>
        <taxon>organismal metagenomes</taxon>
    </lineage>
</organism>
<sequence>MKKISFLHLSDLHIGSNVQKGLISQTKEILFGDIKFILKQIGSLDVVFFTGDLVQSGAKDEYQQLESFLLDLWHLLTTNGLDPILLCVPGNHDLERIENQHNPILKTLLNWESDQIKEEYFWTENNEYLNFISERFNNFTEWYNTTSIKKPQNMHLGYLPGDFYCSLPINDIKLGVIGLNSSFLQLDGSNFQEKLGIYNKQIHTLFKDSYKEWLREQQISVLLTHHAPNWYERNSKDEYNSEIYCLNSFVEHLCGHMHEPINITTGINGFPAKRIFISPSLFGLEKYESTYTRIHGYTAGLYCFEEEKIKKTIWPRISIKTTDGTIKISQNENFNIDKGALSLTEIISLNSGILEESNSSNSFEESADNLFIEKKFIDNLPRTIYKKIDSYNAIRIQERNKAIEFLLTNRCCWITTKYGLGEEEFIGYILDQTQINPGNCFSMECDEISTINDLIELFTKVFSLNITEFFNIINSLDHPLLVLNRINENLIENIAAINEFIKLIFDFCSNLRIIIISGFPSDNRFFNQIELFPLEIPAVRQYIENSSAIQSFFTHLEYEKIHRLSSGIPIYIDKIIEQLAFCSLSDISDMEFEISVNDQDGTLPITIKNTIKKLKEEKETMNNRIFDLLSILSLLYNGETYEHIKRIIPTKPFHVDEITYLLKHKLIETTPVNLIFDNDSKNRELIKIIKVSRVIRDYVLTLLTNDEKSVIYKSVCDLYLGKNWRKSIKIIQSKDVELNLIVYQNIQIAIRFLLKHSIEARNELEITRMSHVSLRVVNELSNRCAYKDAASLAEDILSLLPEFQIKELENTKLFLRKSLGQNLRMGSFYDKSIEILKSICNDKKNKLSEHDRNSIRLSIAYAYKAMDQREEITKYADLIKESEKNKNSSLYLSAESIIAELINDRTTKISKLKAIRSKAIKYNFTTLITNITLKLCKLEPEKTQLKQLDKIIDESKNDIYNKVRALTTKAEIILTTKAIGDITDKDL</sequence>
<accession>A0A5J4QTU6</accession>
<dbReference type="InterPro" id="IPR004843">
    <property type="entry name" value="Calcineurin-like_PHP"/>
</dbReference>
<dbReference type="EC" id="3.1.4.53" evidence="2"/>
<name>A0A5J4QTU6_9ZZZZ</name>
<dbReference type="InterPro" id="IPR051158">
    <property type="entry name" value="Metallophosphoesterase_sf"/>
</dbReference>
<protein>
    <submittedName>
        <fullName evidence="2">3' 5'-cyclic adenosine monophosphate phosphodiesterase CpdA</fullName>
        <ecNumber evidence="2">3.1.4.53</ecNumber>
    </submittedName>
</protein>
<dbReference type="Gene3D" id="3.60.21.10">
    <property type="match status" value="1"/>
</dbReference>
<dbReference type="PANTHER" id="PTHR31302">
    <property type="entry name" value="TRANSMEMBRANE PROTEIN WITH METALLOPHOSPHOESTERASE DOMAIN-RELATED"/>
    <property type="match status" value="1"/>
</dbReference>
<dbReference type="PANTHER" id="PTHR31302:SF0">
    <property type="entry name" value="TRANSMEMBRANE PROTEIN WITH METALLOPHOSPHOESTERASE DOMAIN"/>
    <property type="match status" value="1"/>
</dbReference>
<feature type="domain" description="Calcineurin-like phosphoesterase" evidence="1">
    <location>
        <begin position="5"/>
        <end position="260"/>
    </location>
</feature>
<evidence type="ECO:0000313" key="2">
    <source>
        <dbReference type="EMBL" id="KAA6325287.1"/>
    </source>
</evidence>
<proteinExistence type="predicted"/>
<gene>
    <name evidence="2" type="ORF">EZS27_025481</name>
</gene>
<feature type="non-terminal residue" evidence="2">
    <location>
        <position position="987"/>
    </location>
</feature>
<dbReference type="Pfam" id="PF00149">
    <property type="entry name" value="Metallophos"/>
    <property type="match status" value="1"/>
</dbReference>
<evidence type="ECO:0000259" key="1">
    <source>
        <dbReference type="Pfam" id="PF00149"/>
    </source>
</evidence>
<comment type="caution">
    <text evidence="2">The sequence shown here is derived from an EMBL/GenBank/DDBJ whole genome shotgun (WGS) entry which is preliminary data.</text>
</comment>
<dbReference type="InterPro" id="IPR029052">
    <property type="entry name" value="Metallo-depent_PP-like"/>
</dbReference>
<dbReference type="SUPFAM" id="SSF56300">
    <property type="entry name" value="Metallo-dependent phosphatases"/>
    <property type="match status" value="1"/>
</dbReference>
<dbReference type="EMBL" id="SNRY01002393">
    <property type="protein sequence ID" value="KAA6325287.1"/>
    <property type="molecule type" value="Genomic_DNA"/>
</dbReference>